<reference evidence="3 4" key="1">
    <citation type="submission" date="2021-07" db="EMBL/GenBank/DDBJ databases">
        <title>Whole Genome Sequence of Nocardia Iowensis.</title>
        <authorList>
            <person name="Lamm A."/>
            <person name="Collins-Fairclough A.M."/>
            <person name="Bunk B."/>
            <person name="Sproer C."/>
        </authorList>
    </citation>
    <scope>NUCLEOTIDE SEQUENCE [LARGE SCALE GENOMIC DNA]</scope>
    <source>
        <strain evidence="3 4">NRRL 5646</strain>
    </source>
</reference>
<proteinExistence type="predicted"/>
<keyword evidence="4" id="KW-1185">Reference proteome</keyword>
<dbReference type="PANTHER" id="PTHR43244">
    <property type="match status" value="1"/>
</dbReference>
<dbReference type="Proteomes" id="UP000694257">
    <property type="component" value="Chromosome"/>
</dbReference>
<evidence type="ECO:0000313" key="3">
    <source>
        <dbReference type="EMBL" id="QXN94089.1"/>
    </source>
</evidence>
<dbReference type="PANTHER" id="PTHR43244:SF1">
    <property type="entry name" value="5,10-METHYLENETETRAHYDROMETHANOPTERIN REDUCTASE"/>
    <property type="match status" value="1"/>
</dbReference>
<dbReference type="RefSeq" id="WP_218476519.1">
    <property type="nucleotide sequence ID" value="NZ_BAABJN010000018.1"/>
</dbReference>
<gene>
    <name evidence="3" type="ORF">KV110_14110</name>
</gene>
<evidence type="ECO:0000259" key="2">
    <source>
        <dbReference type="Pfam" id="PF00296"/>
    </source>
</evidence>
<sequence>MRLAVFLSPRHALRIASAAEQLGFEYALAPEGFRGDAVSVLGAAAAVTTRITLASGLMQAPPRSPVLTALTAATLDELSGGRFHLGLGVSAAEVSRGWYGVQIERPLSWLREYVEVVRAALSGAPVRYAGDHWRLPPDNSDDDAAVAHLRAIEPRPQLPILLGGVGPRAIELAGAIADGWIGAFCSPERIAWAMDHVRAGRRSAGLDLDGFRVLPSVPIGVGPDPEAAAVGLRPYYANFLALGRGAGAYATVATIMGYGEHVQQVHHLVSIGDRAAAAEAVPLELIQRTALLGDETTIAARMGEYAAAGVTTLGLTVLAPGFDDQLCTLRVAARARALAQGVRS</sequence>
<dbReference type="Pfam" id="PF00296">
    <property type="entry name" value="Bac_luciferase"/>
    <property type="match status" value="1"/>
</dbReference>
<protein>
    <submittedName>
        <fullName evidence="3">LLM class flavin-dependent oxidoreductase</fullName>
    </submittedName>
</protein>
<keyword evidence="1" id="KW-0560">Oxidoreductase</keyword>
<dbReference type="InterPro" id="IPR011251">
    <property type="entry name" value="Luciferase-like_dom"/>
</dbReference>
<feature type="domain" description="Luciferase-like" evidence="2">
    <location>
        <begin position="8"/>
        <end position="311"/>
    </location>
</feature>
<name>A0ABX8RWQ3_NOCIO</name>
<evidence type="ECO:0000256" key="1">
    <source>
        <dbReference type="ARBA" id="ARBA00023002"/>
    </source>
</evidence>
<dbReference type="EMBL" id="CP078145">
    <property type="protein sequence ID" value="QXN94089.1"/>
    <property type="molecule type" value="Genomic_DNA"/>
</dbReference>
<accession>A0ABX8RWQ3</accession>
<dbReference type="InterPro" id="IPR050564">
    <property type="entry name" value="F420-G6PD/mer"/>
</dbReference>
<evidence type="ECO:0000313" key="4">
    <source>
        <dbReference type="Proteomes" id="UP000694257"/>
    </source>
</evidence>
<organism evidence="3 4">
    <name type="scientific">Nocardia iowensis</name>
    <dbReference type="NCBI Taxonomy" id="204891"/>
    <lineage>
        <taxon>Bacteria</taxon>
        <taxon>Bacillati</taxon>
        <taxon>Actinomycetota</taxon>
        <taxon>Actinomycetes</taxon>
        <taxon>Mycobacteriales</taxon>
        <taxon>Nocardiaceae</taxon>
        <taxon>Nocardia</taxon>
    </lineage>
</organism>